<reference evidence="2" key="1">
    <citation type="journal article" date="2019" name="Int. J. Syst. Evol. Microbiol.">
        <title>The Global Catalogue of Microorganisms (GCM) 10K type strain sequencing project: providing services to taxonomists for standard genome sequencing and annotation.</title>
        <authorList>
            <consortium name="The Broad Institute Genomics Platform"/>
            <consortium name="The Broad Institute Genome Sequencing Center for Infectious Disease"/>
            <person name="Wu L."/>
            <person name="Ma J."/>
        </authorList>
    </citation>
    <scope>NUCLEOTIDE SEQUENCE [LARGE SCALE GENOMIC DNA]</scope>
    <source>
        <strain evidence="2">CCUG 59778</strain>
    </source>
</reference>
<evidence type="ECO:0000313" key="2">
    <source>
        <dbReference type="Proteomes" id="UP001596157"/>
    </source>
</evidence>
<proteinExistence type="predicted"/>
<gene>
    <name evidence="1" type="ORF">ACFPM7_06350</name>
</gene>
<dbReference type="SUPFAM" id="SSF54637">
    <property type="entry name" value="Thioesterase/thiol ester dehydrase-isomerase"/>
    <property type="match status" value="1"/>
</dbReference>
<sequence>MPAVPGAEVKELLANPTTVELMPGYEGANINTTLGFKHVNYLVEQAVVAHFANAGLPVGALYQDHGLGFDLTSLDTRLTAPTYVDDRPSLTVTPKTREGSGELVFAVTATVQRDGEPVKSTSSTVRAALRLDERVADRAPVPAGLEPFVVARVGGAPRGPAVTAADTTDLTADRGTQGQDPVLAQLIGDSNAHGWKWRVPYFYVHFFERLQMSGYLRVMEEVVDLFLAERGISIRTLLHERNWIPAVTRSRIDVLDEVLIEEDLYTVYTVEDVLKGLLYNSRMDCYVVRDGHLVRTATGTIQHGYADLPNARNGSLMTMDERVLRALEPRP</sequence>
<dbReference type="Proteomes" id="UP001596157">
    <property type="component" value="Unassembled WGS sequence"/>
</dbReference>
<dbReference type="EMBL" id="JBHSKF010000002">
    <property type="protein sequence ID" value="MFC5286666.1"/>
    <property type="molecule type" value="Genomic_DNA"/>
</dbReference>
<dbReference type="Gene3D" id="3.10.129.10">
    <property type="entry name" value="Hotdog Thioesterase"/>
    <property type="match status" value="1"/>
</dbReference>
<comment type="caution">
    <text evidence="1">The sequence shown here is derived from an EMBL/GenBank/DDBJ whole genome shotgun (WGS) entry which is preliminary data.</text>
</comment>
<name>A0ABW0EKF4_9PSEU</name>
<evidence type="ECO:0000313" key="1">
    <source>
        <dbReference type="EMBL" id="MFC5286666.1"/>
    </source>
</evidence>
<keyword evidence="2" id="KW-1185">Reference proteome</keyword>
<dbReference type="Pfam" id="PF13279">
    <property type="entry name" value="4HBT_2"/>
    <property type="match status" value="1"/>
</dbReference>
<dbReference type="RefSeq" id="WP_378244810.1">
    <property type="nucleotide sequence ID" value="NZ_JBHSKF010000002.1"/>
</dbReference>
<protein>
    <submittedName>
        <fullName evidence="1">Thioesterase family protein</fullName>
    </submittedName>
</protein>
<dbReference type="InterPro" id="IPR029069">
    <property type="entry name" value="HotDog_dom_sf"/>
</dbReference>
<accession>A0ABW0EKF4</accession>
<organism evidence="1 2">
    <name type="scientific">Actinokineospora guangxiensis</name>
    <dbReference type="NCBI Taxonomy" id="1490288"/>
    <lineage>
        <taxon>Bacteria</taxon>
        <taxon>Bacillati</taxon>
        <taxon>Actinomycetota</taxon>
        <taxon>Actinomycetes</taxon>
        <taxon>Pseudonocardiales</taxon>
        <taxon>Pseudonocardiaceae</taxon>
        <taxon>Actinokineospora</taxon>
    </lineage>
</organism>